<feature type="domain" description="4Fe-4S ferredoxin-type" evidence="1">
    <location>
        <begin position="5"/>
        <end position="34"/>
    </location>
</feature>
<dbReference type="EMBL" id="VSSQ01013929">
    <property type="protein sequence ID" value="MPM52582.1"/>
    <property type="molecule type" value="Genomic_DNA"/>
</dbReference>
<dbReference type="AlphaFoldDB" id="A0A645AH97"/>
<dbReference type="Gene3D" id="3.30.70.20">
    <property type="match status" value="1"/>
</dbReference>
<protein>
    <recommendedName>
        <fullName evidence="1">4Fe-4S ferredoxin-type domain-containing protein</fullName>
    </recommendedName>
</protein>
<comment type="caution">
    <text evidence="2">The sequence shown here is derived from an EMBL/GenBank/DDBJ whole genome shotgun (WGS) entry which is preliminary data.</text>
</comment>
<accession>A0A645AH97</accession>
<feature type="domain" description="4Fe-4S ferredoxin-type" evidence="1">
    <location>
        <begin position="35"/>
        <end position="66"/>
    </location>
</feature>
<dbReference type="PROSITE" id="PS51379">
    <property type="entry name" value="4FE4S_FER_2"/>
    <property type="match status" value="2"/>
</dbReference>
<evidence type="ECO:0000259" key="1">
    <source>
        <dbReference type="PROSITE" id="PS51379"/>
    </source>
</evidence>
<dbReference type="Pfam" id="PF10865">
    <property type="entry name" value="DUF2703"/>
    <property type="match status" value="1"/>
</dbReference>
<dbReference type="Pfam" id="PF13237">
    <property type="entry name" value="Fer4_10"/>
    <property type="match status" value="1"/>
</dbReference>
<dbReference type="InterPro" id="IPR021219">
    <property type="entry name" value="DUF2703"/>
</dbReference>
<reference evidence="2" key="1">
    <citation type="submission" date="2019-08" db="EMBL/GenBank/DDBJ databases">
        <authorList>
            <person name="Kucharzyk K."/>
            <person name="Murdoch R.W."/>
            <person name="Higgins S."/>
            <person name="Loffler F."/>
        </authorList>
    </citation>
    <scope>NUCLEOTIDE SEQUENCE</scope>
</reference>
<dbReference type="InterPro" id="IPR017900">
    <property type="entry name" value="4Fe4S_Fe_S_CS"/>
</dbReference>
<organism evidence="2">
    <name type="scientific">bioreactor metagenome</name>
    <dbReference type="NCBI Taxonomy" id="1076179"/>
    <lineage>
        <taxon>unclassified sequences</taxon>
        <taxon>metagenomes</taxon>
        <taxon>ecological metagenomes</taxon>
    </lineage>
</organism>
<gene>
    <name evidence="2" type="ORF">SDC9_99342</name>
</gene>
<dbReference type="PROSITE" id="PS00198">
    <property type="entry name" value="4FE4S_FER_1"/>
    <property type="match status" value="1"/>
</dbReference>
<evidence type="ECO:0000313" key="2">
    <source>
        <dbReference type="EMBL" id="MPM52582.1"/>
    </source>
</evidence>
<dbReference type="InterPro" id="IPR017896">
    <property type="entry name" value="4Fe4S_Fe-S-bd"/>
</dbReference>
<dbReference type="SUPFAM" id="SSF54862">
    <property type="entry name" value="4Fe-4S ferredoxins"/>
    <property type="match status" value="1"/>
</dbReference>
<proteinExistence type="predicted"/>
<sequence>MAQTWYPVIDYVSCIECGTCSAKCPHGVYDLAKAPAPVVSNPLECVDHCHGCGNRCPVGAITYVGDNTGWTPPNGSVVVEETCCCCAESAPPVKKAVIEYLYLDLKTCDRCIGTENILDGVLAVLTPALELAGYSVAYRKTEMLTAELAEQNRFLSSPTIRVNGLDVCESVQENNCGCCGEISGTQVDCRVFSYQGETYEVPPAAMLAESILKALFADNADRSSADYQMPQNLKEFYQGKEAKESCGGGCCCDHNPEIRTPVDTTSA</sequence>
<name>A0A645AH97_9ZZZZ</name>